<dbReference type="InterPro" id="IPR048649">
    <property type="entry name" value="WHD_1st_3rd_SelB"/>
</dbReference>
<evidence type="ECO:0000256" key="3">
    <source>
        <dbReference type="ARBA" id="ARBA00022490"/>
    </source>
</evidence>
<comment type="subcellular location">
    <subcellularLocation>
        <location evidence="1">Cytoplasm</location>
    </subcellularLocation>
</comment>
<keyword evidence="4" id="KW-0547">Nucleotide-binding</keyword>
<dbReference type="InterPro" id="IPR036390">
    <property type="entry name" value="WH_DNA-bd_sf"/>
</dbReference>
<dbReference type="PROSITE" id="PS51722">
    <property type="entry name" value="G_TR_2"/>
    <property type="match status" value="1"/>
</dbReference>
<dbReference type="GO" id="GO:0003746">
    <property type="term" value="F:translation elongation factor activity"/>
    <property type="evidence" value="ECO:0007669"/>
    <property type="project" value="UniProtKB-KW"/>
</dbReference>
<keyword evidence="10" id="KW-0251">Elongation factor</keyword>
<dbReference type="InterPro" id="IPR009001">
    <property type="entry name" value="Transl_elong_EF1A/Init_IF2_C"/>
</dbReference>
<dbReference type="GO" id="GO:0005525">
    <property type="term" value="F:GTP binding"/>
    <property type="evidence" value="ECO:0007669"/>
    <property type="project" value="UniProtKB-KW"/>
</dbReference>
<dbReference type="GO" id="GO:0035368">
    <property type="term" value="F:selenocysteine insertion sequence binding"/>
    <property type="evidence" value="ECO:0007669"/>
    <property type="project" value="TreeGrafter"/>
</dbReference>
<dbReference type="FunFam" id="3.40.50.300:FF:001064">
    <property type="entry name" value="Selenocysteine-specific translation elongation factor"/>
    <property type="match status" value="1"/>
</dbReference>
<dbReference type="CDD" id="cd03696">
    <property type="entry name" value="SelB_II"/>
    <property type="match status" value="1"/>
</dbReference>
<dbReference type="InterPro" id="IPR015191">
    <property type="entry name" value="SelB_WHD4"/>
</dbReference>
<dbReference type="InterPro" id="IPR000795">
    <property type="entry name" value="T_Tr_GTP-bd_dom"/>
</dbReference>
<dbReference type="InterPro" id="IPR004161">
    <property type="entry name" value="EFTu-like_2"/>
</dbReference>
<dbReference type="InterPro" id="IPR031157">
    <property type="entry name" value="G_TR_CS"/>
</dbReference>
<protein>
    <recommendedName>
        <fullName evidence="2">Selenocysteine-specific elongation factor</fullName>
    </recommendedName>
    <alternativeName>
        <fullName evidence="8">SelB translation factor</fullName>
    </alternativeName>
</protein>
<sequence length="618" mass="67982">MIIATAGHVDHGKTTLLQAISGINADRLPEEKRRGMTIDLGYAYWPQPDGRVLGFIDVPGHEKFLANMLAGVGGIDHALLVVACDDGVMAQTREHLAILRLSGRPALTVALTKADRVDAARVDEVRSQVRDELARQGWPDAPLFVTAAAAGEGIDALRAHLLALSPGEHALTRRFRLAVDRAFSVKGAGLVVTGTALGGRVQVGDTLWLSGADAPVRVRGLHAQNQTVEQAQAGQRIALNISGDVDKDRIVRGDWLLAQRPPEAAERILVALETDRPIRHWQPLHLHHAASHITGRISLLNDELAELILDRPLWLAENDRLVLRDIGARQTLGAARVLRLSAPKRGKRQPDYLAWLQALAQAQDDAQALALELPHGALSLAAFAWARQLTDDGLAALLANRDLLIVGDRALAQEQVQQAEGRLLQVLAEYHQQHADQLGLGRARLRRMALPQQPEALVFMMIDRLLKTGALRNTRGWLHLPEHGLAFSAEEAPLWARIEPLFGDEPWWVRDLATELGEEESRVRALLRKAAQLGHVTAVVVDRYYLSRRIDQFAALIRELDAERGGANAADFRDRLGVGRKLAIQVLEFFDRSGFTRRKGNEHPLRDGGLFGSESPSR</sequence>
<evidence type="ECO:0000256" key="1">
    <source>
        <dbReference type="ARBA" id="ARBA00004496"/>
    </source>
</evidence>
<keyword evidence="3" id="KW-0963">Cytoplasm</keyword>
<dbReference type="FunFam" id="2.40.30.10:FF:000080">
    <property type="entry name" value="Selenocysteine-specific translation elongation factor"/>
    <property type="match status" value="1"/>
</dbReference>
<dbReference type="GO" id="GO:0016259">
    <property type="term" value="P:selenocysteine metabolic process"/>
    <property type="evidence" value="ECO:0007669"/>
    <property type="project" value="TreeGrafter"/>
</dbReference>
<evidence type="ECO:0000313" key="10">
    <source>
        <dbReference type="EMBL" id="SAY45816.1"/>
    </source>
</evidence>
<evidence type="ECO:0000256" key="8">
    <source>
        <dbReference type="ARBA" id="ARBA00031615"/>
    </source>
</evidence>
<dbReference type="PRINTS" id="PR00315">
    <property type="entry name" value="ELONGATNFCT"/>
</dbReference>
<evidence type="ECO:0000256" key="6">
    <source>
        <dbReference type="ARBA" id="ARBA00023134"/>
    </source>
</evidence>
<dbReference type="Pfam" id="PF21214">
    <property type="entry name" value="WHD_2nd_SelB_bact"/>
    <property type="match status" value="1"/>
</dbReference>
<dbReference type="FunFam" id="1.10.10.10:FF:000350">
    <property type="entry name" value="Selenocysteine-specific translation elongation factor"/>
    <property type="match status" value="1"/>
</dbReference>
<dbReference type="Pfam" id="PF09106">
    <property type="entry name" value="WHD_2nd_SelB"/>
    <property type="match status" value="1"/>
</dbReference>
<dbReference type="InterPro" id="IPR009000">
    <property type="entry name" value="Transl_B-barrel_sf"/>
</dbReference>
<evidence type="ECO:0000256" key="7">
    <source>
        <dbReference type="ARBA" id="ARBA00025526"/>
    </source>
</evidence>
<dbReference type="Pfam" id="PF09107">
    <property type="entry name" value="WHD_3rd_SelB"/>
    <property type="match status" value="1"/>
</dbReference>
<dbReference type="InterPro" id="IPR048931">
    <property type="entry name" value="WHD_2nd_SelB_bact"/>
</dbReference>
<dbReference type="GO" id="GO:0000049">
    <property type="term" value="F:tRNA binding"/>
    <property type="evidence" value="ECO:0007669"/>
    <property type="project" value="TreeGrafter"/>
</dbReference>
<dbReference type="SUPFAM" id="SSF46785">
    <property type="entry name" value="Winged helix' DNA-binding domain"/>
    <property type="match status" value="3"/>
</dbReference>
<name>A0A1C3HL85_SERMA</name>
<dbReference type="PANTHER" id="PTHR42854:SF3">
    <property type="entry name" value="EUKARYOTIC TRANSLATION INITIATION FACTOR 2 SUBUNIT 3-RELATED"/>
    <property type="match status" value="1"/>
</dbReference>
<organism evidence="10">
    <name type="scientific">Serratia marcescens</name>
    <dbReference type="NCBI Taxonomy" id="615"/>
    <lineage>
        <taxon>Bacteria</taxon>
        <taxon>Pseudomonadati</taxon>
        <taxon>Pseudomonadota</taxon>
        <taxon>Gammaproteobacteria</taxon>
        <taxon>Enterobacterales</taxon>
        <taxon>Yersiniaceae</taxon>
        <taxon>Serratia</taxon>
    </lineage>
</organism>
<accession>A0A1C3HL85</accession>
<dbReference type="SUPFAM" id="SSF52540">
    <property type="entry name" value="P-loop containing nucleoside triphosphate hydrolases"/>
    <property type="match status" value="1"/>
</dbReference>
<dbReference type="NCBIfam" id="TIGR00475">
    <property type="entry name" value="selB"/>
    <property type="match status" value="1"/>
</dbReference>
<dbReference type="EMBL" id="LT575490">
    <property type="protein sequence ID" value="SAY45816.1"/>
    <property type="molecule type" value="Genomic_DNA"/>
</dbReference>
<keyword evidence="5" id="KW-0648">Protein biosynthesis</keyword>
<dbReference type="CDD" id="cd04171">
    <property type="entry name" value="SelB"/>
    <property type="match status" value="1"/>
</dbReference>
<dbReference type="InterPro" id="IPR057335">
    <property type="entry name" value="Beta-barrel_SelB"/>
</dbReference>
<dbReference type="Gene3D" id="2.40.30.10">
    <property type="entry name" value="Translation factors"/>
    <property type="match status" value="1"/>
</dbReference>
<gene>
    <name evidence="10" type="primary">selB</name>
    <name evidence="10" type="ORF">PWN146_04556</name>
</gene>
<dbReference type="GO" id="GO:0001514">
    <property type="term" value="P:selenocysteine incorporation"/>
    <property type="evidence" value="ECO:0007669"/>
    <property type="project" value="InterPro"/>
</dbReference>
<dbReference type="PANTHER" id="PTHR42854">
    <property type="entry name" value="EUKARYOTIC TRANSLATION INITIATION FACTOR 2 SUBUNIT 3 FAMILY MEMBER"/>
    <property type="match status" value="1"/>
</dbReference>
<proteinExistence type="predicted"/>
<dbReference type="PROSITE" id="PS00301">
    <property type="entry name" value="G_TR_1"/>
    <property type="match status" value="1"/>
</dbReference>
<dbReference type="AlphaFoldDB" id="A0A1C3HL85"/>
<evidence type="ECO:0000256" key="5">
    <source>
        <dbReference type="ARBA" id="ARBA00022917"/>
    </source>
</evidence>
<dbReference type="Gene3D" id="1.10.10.10">
    <property type="entry name" value="Winged helix-like DNA-binding domain superfamily/Winged helix DNA-binding domain"/>
    <property type="match status" value="3"/>
</dbReference>
<dbReference type="GO" id="GO:0003924">
    <property type="term" value="F:GTPase activity"/>
    <property type="evidence" value="ECO:0007669"/>
    <property type="project" value="InterPro"/>
</dbReference>
<evidence type="ECO:0000256" key="2">
    <source>
        <dbReference type="ARBA" id="ARBA00015953"/>
    </source>
</evidence>
<dbReference type="InterPro" id="IPR004535">
    <property type="entry name" value="Transl_elong_SelB"/>
</dbReference>
<dbReference type="GO" id="GO:0005829">
    <property type="term" value="C:cytosol"/>
    <property type="evidence" value="ECO:0007669"/>
    <property type="project" value="TreeGrafter"/>
</dbReference>
<dbReference type="Pfam" id="PF00009">
    <property type="entry name" value="GTP_EFTU"/>
    <property type="match status" value="1"/>
</dbReference>
<dbReference type="InterPro" id="IPR036388">
    <property type="entry name" value="WH-like_DNA-bd_sf"/>
</dbReference>
<dbReference type="Pfam" id="PF25461">
    <property type="entry name" value="Beta-barrel_SelB"/>
    <property type="match status" value="1"/>
</dbReference>
<keyword evidence="6" id="KW-0342">GTP-binding</keyword>
<reference evidence="10" key="1">
    <citation type="submission" date="2016-05" db="EMBL/GenBank/DDBJ databases">
        <authorList>
            <person name="Cock P.J.A."/>
            <person name="Cock P.J.A."/>
        </authorList>
    </citation>
    <scope>NUCLEOTIDE SEQUENCE</scope>
    <source>
        <strain evidence="10">PWN146_assembly</strain>
    </source>
</reference>
<feature type="domain" description="Tr-type G" evidence="9">
    <location>
        <begin position="1"/>
        <end position="172"/>
    </location>
</feature>
<dbReference type="Pfam" id="PF21458">
    <property type="entry name" value="WHD_1st_3rd_SelB"/>
    <property type="match status" value="1"/>
</dbReference>
<dbReference type="InterPro" id="IPR050543">
    <property type="entry name" value="eIF2G"/>
</dbReference>
<dbReference type="Gene3D" id="3.40.50.300">
    <property type="entry name" value="P-loop containing nucleotide triphosphate hydrolases"/>
    <property type="match status" value="1"/>
</dbReference>
<dbReference type="InterPro" id="IPR027417">
    <property type="entry name" value="P-loop_NTPase"/>
</dbReference>
<comment type="function">
    <text evidence="7">Translation factor necessary for the incorporation of selenocysteine into proteins. It probably replaces EF-Tu for the insertion of selenocysteine directed by the UGA codon. SelB binds GTP and GDP.</text>
</comment>
<dbReference type="Pfam" id="PF03144">
    <property type="entry name" value="GTP_EFTU_D2"/>
    <property type="match status" value="1"/>
</dbReference>
<evidence type="ECO:0000259" key="9">
    <source>
        <dbReference type="PROSITE" id="PS51722"/>
    </source>
</evidence>
<dbReference type="CDD" id="cd15491">
    <property type="entry name" value="selB_III"/>
    <property type="match status" value="1"/>
</dbReference>
<evidence type="ECO:0000256" key="4">
    <source>
        <dbReference type="ARBA" id="ARBA00022741"/>
    </source>
</evidence>
<dbReference type="SUPFAM" id="SSF50447">
    <property type="entry name" value="Translation proteins"/>
    <property type="match status" value="1"/>
</dbReference>
<dbReference type="InterPro" id="IPR015190">
    <property type="entry name" value="Elong_fac_SelB-wing-hlx_typ-2"/>
</dbReference>
<dbReference type="SUPFAM" id="SSF50465">
    <property type="entry name" value="EF-Tu/eEF-1alpha/eIF2-gamma C-terminal domain"/>
    <property type="match status" value="1"/>
</dbReference>